<comment type="catalytic activity">
    <reaction evidence="6">
        <text>L-proline + NADP(+) = (S)-1-pyrroline-5-carboxylate + NADPH + 2 H(+)</text>
        <dbReference type="Rhea" id="RHEA:14109"/>
        <dbReference type="ChEBI" id="CHEBI:15378"/>
        <dbReference type="ChEBI" id="CHEBI:17388"/>
        <dbReference type="ChEBI" id="CHEBI:57783"/>
        <dbReference type="ChEBI" id="CHEBI:58349"/>
        <dbReference type="ChEBI" id="CHEBI:60039"/>
        <dbReference type="EC" id="1.5.1.2"/>
    </reaction>
</comment>
<feature type="domain" description="Pyrroline-5-carboxylate reductase catalytic N-terminal" evidence="8">
    <location>
        <begin position="3"/>
        <end position="98"/>
    </location>
</feature>
<evidence type="ECO:0000259" key="9">
    <source>
        <dbReference type="Pfam" id="PF14748"/>
    </source>
</evidence>
<dbReference type="Gene3D" id="3.40.50.720">
    <property type="entry name" value="NAD(P)-binding Rossmann-like Domain"/>
    <property type="match status" value="1"/>
</dbReference>
<organism evidence="11 12">
    <name type="scientific">Staphylococcus nepalensis</name>
    <dbReference type="NCBI Taxonomy" id="214473"/>
    <lineage>
        <taxon>Bacteria</taxon>
        <taxon>Bacillati</taxon>
        <taxon>Bacillota</taxon>
        <taxon>Bacilli</taxon>
        <taxon>Bacillales</taxon>
        <taxon>Staphylococcaceae</taxon>
        <taxon>Staphylococcus</taxon>
    </lineage>
</organism>
<dbReference type="Pfam" id="PF14748">
    <property type="entry name" value="P5CR_dimer"/>
    <property type="match status" value="1"/>
</dbReference>
<dbReference type="RefSeq" id="WP_096809603.1">
    <property type="nucleotide sequence ID" value="NZ_BMCF01000002.1"/>
</dbReference>
<comment type="catalytic activity">
    <reaction evidence="6">
        <text>L-proline + NAD(+) = (S)-1-pyrroline-5-carboxylate + NADH + 2 H(+)</text>
        <dbReference type="Rhea" id="RHEA:14105"/>
        <dbReference type="ChEBI" id="CHEBI:15378"/>
        <dbReference type="ChEBI" id="CHEBI:17388"/>
        <dbReference type="ChEBI" id="CHEBI:57540"/>
        <dbReference type="ChEBI" id="CHEBI:57945"/>
        <dbReference type="ChEBI" id="CHEBI:60039"/>
        <dbReference type="EC" id="1.5.1.2"/>
    </reaction>
</comment>
<dbReference type="PANTHER" id="PTHR11645">
    <property type="entry name" value="PYRROLINE-5-CARBOXYLATE REDUCTASE"/>
    <property type="match status" value="1"/>
</dbReference>
<evidence type="ECO:0000313" key="10">
    <source>
        <dbReference type="EMBL" id="MBO1225976.1"/>
    </source>
</evidence>
<evidence type="ECO:0000313" key="12">
    <source>
        <dbReference type="Proteomes" id="UP000254412"/>
    </source>
</evidence>
<dbReference type="SUPFAM" id="SSF51735">
    <property type="entry name" value="NAD(P)-binding Rossmann-fold domains"/>
    <property type="match status" value="1"/>
</dbReference>
<keyword evidence="13" id="KW-1185">Reference proteome</keyword>
<dbReference type="EMBL" id="JAFNLT010000001">
    <property type="protein sequence ID" value="MBO1225976.1"/>
    <property type="molecule type" value="Genomic_DNA"/>
</dbReference>
<dbReference type="SUPFAM" id="SSF48179">
    <property type="entry name" value="6-phosphogluconate dehydrogenase C-terminal domain-like"/>
    <property type="match status" value="1"/>
</dbReference>
<reference evidence="11 12" key="1">
    <citation type="submission" date="2018-06" db="EMBL/GenBank/DDBJ databases">
        <authorList>
            <consortium name="Pathogen Informatics"/>
            <person name="Doyle S."/>
        </authorList>
    </citation>
    <scope>NUCLEOTIDE SEQUENCE [LARGE SCALE GENOMIC DNA]</scope>
    <source>
        <strain evidence="11 12">NCTC13834</strain>
    </source>
</reference>
<dbReference type="EC" id="1.5.1.2" evidence="6 7"/>
<evidence type="ECO:0000313" key="11">
    <source>
        <dbReference type="EMBL" id="SUM55068.1"/>
    </source>
</evidence>
<keyword evidence="3 6" id="KW-0521">NADP</keyword>
<dbReference type="NCBIfam" id="TIGR00112">
    <property type="entry name" value="proC"/>
    <property type="match status" value="1"/>
</dbReference>
<dbReference type="GO" id="GO:0005737">
    <property type="term" value="C:cytoplasm"/>
    <property type="evidence" value="ECO:0007669"/>
    <property type="project" value="UniProtKB-SubCell"/>
</dbReference>
<dbReference type="Proteomes" id="UP000254412">
    <property type="component" value="Unassembled WGS sequence"/>
</dbReference>
<comment type="pathway">
    <text evidence="6">Amino-acid biosynthesis; L-proline biosynthesis; L-proline from L-glutamate 5-semialdehyde: step 1/1.</text>
</comment>
<dbReference type="Gene3D" id="1.10.3730.10">
    <property type="entry name" value="ProC C-terminal domain-like"/>
    <property type="match status" value="1"/>
</dbReference>
<comment type="subcellular location">
    <subcellularLocation>
        <location evidence="6">Cytoplasm</location>
    </subcellularLocation>
</comment>
<sequence>MKLVFYGAGNMAHAIFTGIVNSKVIDSDKIYLTNRSNEVALKAYADELGVNYSYDDAALLKDADYVFLGTKPYDFDSLAERIKPHINEKNKFISIMAGLPISYIKDKLETSNPIARTMPNTNAQVGHSVTGISFSNNFGAKSKEEVDDLINAFGSAIEVSEDNLHQVTAITGSGPAFLYHVFEQYVTAGTRLGLEKSQVEESIRNLIIGTSKMIERSELSMEQLRKNITSKGGTTQSGLNALAEHDIEGIFEDCLRAAVNRSIELSNQDND</sequence>
<evidence type="ECO:0000256" key="6">
    <source>
        <dbReference type="HAMAP-Rule" id="MF_01925"/>
    </source>
</evidence>
<evidence type="ECO:0000256" key="5">
    <source>
        <dbReference type="ARBA" id="ARBA00058118"/>
    </source>
</evidence>
<dbReference type="GO" id="GO:0055129">
    <property type="term" value="P:L-proline biosynthetic process"/>
    <property type="evidence" value="ECO:0007669"/>
    <property type="project" value="UniProtKB-UniRule"/>
</dbReference>
<evidence type="ECO:0000256" key="4">
    <source>
        <dbReference type="ARBA" id="ARBA00023002"/>
    </source>
</evidence>
<dbReference type="GeneID" id="66776809"/>
<dbReference type="HAMAP" id="MF_01925">
    <property type="entry name" value="P5C_reductase"/>
    <property type="match status" value="1"/>
</dbReference>
<feature type="domain" description="Pyrroline-5-carboxylate reductase dimerisation" evidence="9">
    <location>
        <begin position="161"/>
        <end position="265"/>
    </location>
</feature>
<dbReference type="EMBL" id="UHDS01000001">
    <property type="protein sequence ID" value="SUM55068.1"/>
    <property type="molecule type" value="Genomic_DNA"/>
</dbReference>
<evidence type="ECO:0000256" key="7">
    <source>
        <dbReference type="NCBIfam" id="TIGR00112"/>
    </source>
</evidence>
<keyword evidence="6" id="KW-0963">Cytoplasm</keyword>
<dbReference type="FunFam" id="1.10.3730.10:FF:000001">
    <property type="entry name" value="Pyrroline-5-carboxylate reductase"/>
    <property type="match status" value="1"/>
</dbReference>
<keyword evidence="6" id="KW-0028">Amino-acid biosynthesis</keyword>
<dbReference type="KEGG" id="snl:BJD96_06820"/>
<dbReference type="InterPro" id="IPR008927">
    <property type="entry name" value="6-PGluconate_DH-like_C_sf"/>
</dbReference>
<dbReference type="UniPathway" id="UPA00098">
    <property type="reaction ID" value="UER00361"/>
</dbReference>
<proteinExistence type="inferred from homology"/>
<dbReference type="GO" id="GO:0004735">
    <property type="term" value="F:pyrroline-5-carboxylate reductase activity"/>
    <property type="evidence" value="ECO:0007669"/>
    <property type="project" value="UniProtKB-UniRule"/>
</dbReference>
<dbReference type="PIRSF" id="PIRSF000193">
    <property type="entry name" value="Pyrrol-5-carb_rd"/>
    <property type="match status" value="1"/>
</dbReference>
<dbReference type="InterPro" id="IPR029036">
    <property type="entry name" value="P5CR_dimer"/>
</dbReference>
<gene>
    <name evidence="6 11" type="primary">proC</name>
    <name evidence="10" type="ORF">J3T88_01390</name>
    <name evidence="11" type="ORF">NCTC13834_01424</name>
</gene>
<accession>A0A291JJV1</accession>
<reference evidence="10 13" key="2">
    <citation type="submission" date="2021-03" db="EMBL/GenBank/DDBJ databases">
        <title>Staphylococci and Mammaliicocci in bats.</title>
        <authorList>
            <person name="Fountain K."/>
        </authorList>
    </citation>
    <scope>NUCLEOTIDE SEQUENCE [LARGE SCALE GENOMIC DNA]</scope>
    <source>
        <strain evidence="10 13">18_1_E_SW</strain>
    </source>
</reference>
<name>A0A291JJV1_9STAP</name>
<keyword evidence="2 6" id="KW-0641">Proline biosynthesis</keyword>
<protein>
    <recommendedName>
        <fullName evidence="6 7">Pyrroline-5-carboxylate reductase</fullName>
        <shortName evidence="6">P5C reductase</shortName>
        <shortName evidence="6">P5CR</shortName>
        <ecNumber evidence="6 7">1.5.1.2</ecNumber>
    </recommendedName>
    <alternativeName>
        <fullName evidence="6">PCA reductase</fullName>
    </alternativeName>
</protein>
<dbReference type="InterPro" id="IPR000304">
    <property type="entry name" value="Pyrroline-COOH_reductase"/>
</dbReference>
<dbReference type="PANTHER" id="PTHR11645:SF0">
    <property type="entry name" value="PYRROLINE-5-CARBOXYLATE REDUCTASE 3"/>
    <property type="match status" value="1"/>
</dbReference>
<dbReference type="InterPro" id="IPR036291">
    <property type="entry name" value="NAD(P)-bd_dom_sf"/>
</dbReference>
<comment type="function">
    <text evidence="5 6">Catalyzes the reduction of 1-pyrroline-5-carboxylate (PCA) to L-proline.</text>
</comment>
<dbReference type="AlphaFoldDB" id="A0A291JJV1"/>
<dbReference type="Proteomes" id="UP000664081">
    <property type="component" value="Unassembled WGS sequence"/>
</dbReference>
<evidence type="ECO:0000256" key="3">
    <source>
        <dbReference type="ARBA" id="ARBA00022857"/>
    </source>
</evidence>
<dbReference type="Pfam" id="PF03807">
    <property type="entry name" value="F420_oxidored"/>
    <property type="match status" value="1"/>
</dbReference>
<comment type="similarity">
    <text evidence="1 6">Belongs to the pyrroline-5-carboxylate reductase family.</text>
</comment>
<evidence type="ECO:0000259" key="8">
    <source>
        <dbReference type="Pfam" id="PF03807"/>
    </source>
</evidence>
<evidence type="ECO:0000256" key="1">
    <source>
        <dbReference type="ARBA" id="ARBA00005525"/>
    </source>
</evidence>
<dbReference type="InterPro" id="IPR028939">
    <property type="entry name" value="P5C_Rdtase_cat_N"/>
</dbReference>
<keyword evidence="4 6" id="KW-0560">Oxidoreductase</keyword>
<evidence type="ECO:0000313" key="13">
    <source>
        <dbReference type="Proteomes" id="UP000664081"/>
    </source>
</evidence>
<evidence type="ECO:0000256" key="2">
    <source>
        <dbReference type="ARBA" id="ARBA00022650"/>
    </source>
</evidence>